<name>A0AAV1SDW7_9ROSI</name>
<reference evidence="1 2" key="1">
    <citation type="submission" date="2024-01" db="EMBL/GenBank/DDBJ databases">
        <authorList>
            <person name="Waweru B."/>
        </authorList>
    </citation>
    <scope>NUCLEOTIDE SEQUENCE [LARGE SCALE GENOMIC DNA]</scope>
</reference>
<comment type="caution">
    <text evidence="1">The sequence shown here is derived from an EMBL/GenBank/DDBJ whole genome shotgun (WGS) entry which is preliminary data.</text>
</comment>
<accession>A0AAV1SDW7</accession>
<evidence type="ECO:0000313" key="2">
    <source>
        <dbReference type="Proteomes" id="UP001314170"/>
    </source>
</evidence>
<organism evidence="1 2">
    <name type="scientific">Dovyalis caffra</name>
    <dbReference type="NCBI Taxonomy" id="77055"/>
    <lineage>
        <taxon>Eukaryota</taxon>
        <taxon>Viridiplantae</taxon>
        <taxon>Streptophyta</taxon>
        <taxon>Embryophyta</taxon>
        <taxon>Tracheophyta</taxon>
        <taxon>Spermatophyta</taxon>
        <taxon>Magnoliopsida</taxon>
        <taxon>eudicotyledons</taxon>
        <taxon>Gunneridae</taxon>
        <taxon>Pentapetalae</taxon>
        <taxon>rosids</taxon>
        <taxon>fabids</taxon>
        <taxon>Malpighiales</taxon>
        <taxon>Salicaceae</taxon>
        <taxon>Flacourtieae</taxon>
        <taxon>Dovyalis</taxon>
    </lineage>
</organism>
<dbReference type="Proteomes" id="UP001314170">
    <property type="component" value="Unassembled WGS sequence"/>
</dbReference>
<proteinExistence type="predicted"/>
<evidence type="ECO:0008006" key="3">
    <source>
        <dbReference type="Google" id="ProtNLM"/>
    </source>
</evidence>
<sequence length="144" mass="16318">MAIHRSFGYGLLRGLNRAPHQQQFHDVWKIIWRINAPPKVVNFIWRALRGILSLPEVWLRSAEVWASRGRLHARVDGATSVAGGLLCDELSSGNVLRWDGLNVMLMLATFSKEGAISGVFRNERGRFMGGYVKVLGSFTRSRYY</sequence>
<keyword evidence="2" id="KW-1185">Reference proteome</keyword>
<evidence type="ECO:0000313" key="1">
    <source>
        <dbReference type="EMBL" id="CAK7349604.1"/>
    </source>
</evidence>
<dbReference type="EMBL" id="CAWUPB010001176">
    <property type="protein sequence ID" value="CAK7349604.1"/>
    <property type="molecule type" value="Genomic_DNA"/>
</dbReference>
<dbReference type="AlphaFoldDB" id="A0AAV1SDW7"/>
<protein>
    <recommendedName>
        <fullName evidence="3">Reverse transcriptase zinc-binding domain-containing protein</fullName>
    </recommendedName>
</protein>
<gene>
    <name evidence="1" type="ORF">DCAF_LOCUS22324</name>
</gene>